<keyword evidence="3" id="KW-0479">Metal-binding</keyword>
<dbReference type="InterPro" id="IPR006544">
    <property type="entry name" value="P-type_TPase_V"/>
</dbReference>
<dbReference type="GO" id="GO:0140358">
    <property type="term" value="F:P-type transmembrane transporter activity"/>
    <property type="evidence" value="ECO:0007669"/>
    <property type="project" value="InterPro"/>
</dbReference>
<dbReference type="AlphaFoldDB" id="A0AAD9J8X5"/>
<feature type="transmembrane region" description="Helical" evidence="8">
    <location>
        <begin position="75"/>
        <end position="97"/>
    </location>
</feature>
<dbReference type="GO" id="GO:0019829">
    <property type="term" value="F:ATPase-coupled monoatomic cation transmembrane transporter activity"/>
    <property type="evidence" value="ECO:0007669"/>
    <property type="project" value="TreeGrafter"/>
</dbReference>
<accession>A0AAD9J8X5</accession>
<dbReference type="GO" id="GO:0005524">
    <property type="term" value="F:ATP binding"/>
    <property type="evidence" value="ECO:0007669"/>
    <property type="project" value="UniProtKB-KW"/>
</dbReference>
<keyword evidence="8" id="KW-1133">Transmembrane helix</keyword>
<keyword evidence="5" id="KW-0067">ATP-binding</keyword>
<dbReference type="PANTHER" id="PTHR45630:SF8">
    <property type="entry name" value="CATION-TRANSPORTING ATPASE"/>
    <property type="match status" value="1"/>
</dbReference>
<keyword evidence="6" id="KW-0460">Magnesium</keyword>
<evidence type="ECO:0000256" key="3">
    <source>
        <dbReference type="ARBA" id="ARBA00022723"/>
    </source>
</evidence>
<dbReference type="GO" id="GO:0006874">
    <property type="term" value="P:intracellular calcium ion homeostasis"/>
    <property type="evidence" value="ECO:0007669"/>
    <property type="project" value="TreeGrafter"/>
</dbReference>
<protein>
    <submittedName>
        <fullName evidence="9">Uncharacterized protein</fullName>
    </submittedName>
</protein>
<keyword evidence="7" id="KW-1278">Translocase</keyword>
<dbReference type="SUPFAM" id="SSF81665">
    <property type="entry name" value="Calcium ATPase, transmembrane domain M"/>
    <property type="match status" value="1"/>
</dbReference>
<keyword evidence="8" id="KW-0812">Transmembrane</keyword>
<keyword evidence="8" id="KW-0472">Membrane</keyword>
<evidence type="ECO:0000256" key="6">
    <source>
        <dbReference type="ARBA" id="ARBA00022842"/>
    </source>
</evidence>
<dbReference type="EMBL" id="JAODUP010000487">
    <property type="protein sequence ID" value="KAK2148669.1"/>
    <property type="molecule type" value="Genomic_DNA"/>
</dbReference>
<dbReference type="GO" id="GO:0046872">
    <property type="term" value="F:metal ion binding"/>
    <property type="evidence" value="ECO:0007669"/>
    <property type="project" value="UniProtKB-KW"/>
</dbReference>
<gene>
    <name evidence="9" type="ORF">LSH36_487g00003</name>
</gene>
<sequence length="105" mass="12201">ITSIVLQIILITAFQALTWILVLSQPWFEAYVMNEEDSYYCYEMTSLFSISVFQYVTLAVVFSKGSPYRKSLYSNVYFLVNIILLVALNVWVVIYPIEGFAEFLE</sequence>
<dbReference type="PANTHER" id="PTHR45630">
    <property type="entry name" value="CATION-TRANSPORTING ATPASE-RELATED"/>
    <property type="match status" value="1"/>
</dbReference>
<evidence type="ECO:0000256" key="1">
    <source>
        <dbReference type="ARBA" id="ARBA00004141"/>
    </source>
</evidence>
<dbReference type="InterPro" id="IPR023298">
    <property type="entry name" value="ATPase_P-typ_TM_dom_sf"/>
</dbReference>
<comment type="subcellular location">
    <subcellularLocation>
        <location evidence="1">Membrane</location>
        <topology evidence="1">Multi-pass membrane protein</topology>
    </subcellularLocation>
</comment>
<keyword evidence="4" id="KW-0547">Nucleotide-binding</keyword>
<name>A0AAD9J8X5_9ANNE</name>
<feature type="transmembrane region" description="Helical" evidence="8">
    <location>
        <begin position="44"/>
        <end position="63"/>
    </location>
</feature>
<evidence type="ECO:0000313" key="10">
    <source>
        <dbReference type="Proteomes" id="UP001208570"/>
    </source>
</evidence>
<evidence type="ECO:0000313" key="9">
    <source>
        <dbReference type="EMBL" id="KAK2148669.1"/>
    </source>
</evidence>
<organism evidence="9 10">
    <name type="scientific">Paralvinella palmiformis</name>
    <dbReference type="NCBI Taxonomy" id="53620"/>
    <lineage>
        <taxon>Eukaryota</taxon>
        <taxon>Metazoa</taxon>
        <taxon>Spiralia</taxon>
        <taxon>Lophotrochozoa</taxon>
        <taxon>Annelida</taxon>
        <taxon>Polychaeta</taxon>
        <taxon>Sedentaria</taxon>
        <taxon>Canalipalpata</taxon>
        <taxon>Terebellida</taxon>
        <taxon>Terebelliformia</taxon>
        <taxon>Alvinellidae</taxon>
        <taxon>Paralvinella</taxon>
    </lineage>
</organism>
<feature type="non-terminal residue" evidence="9">
    <location>
        <position position="1"/>
    </location>
</feature>
<evidence type="ECO:0000256" key="5">
    <source>
        <dbReference type="ARBA" id="ARBA00022840"/>
    </source>
</evidence>
<feature type="non-terminal residue" evidence="9">
    <location>
        <position position="105"/>
    </location>
</feature>
<dbReference type="GO" id="GO:0016020">
    <property type="term" value="C:membrane"/>
    <property type="evidence" value="ECO:0007669"/>
    <property type="project" value="UniProtKB-SubCell"/>
</dbReference>
<proteinExistence type="predicted"/>
<evidence type="ECO:0000256" key="7">
    <source>
        <dbReference type="ARBA" id="ARBA00022967"/>
    </source>
</evidence>
<dbReference type="Proteomes" id="UP001208570">
    <property type="component" value="Unassembled WGS sequence"/>
</dbReference>
<dbReference type="GO" id="GO:0015203">
    <property type="term" value="F:polyamine transmembrane transporter activity"/>
    <property type="evidence" value="ECO:0007669"/>
    <property type="project" value="TreeGrafter"/>
</dbReference>
<reference evidence="9" key="1">
    <citation type="journal article" date="2023" name="Mol. Biol. Evol.">
        <title>Third-Generation Sequencing Reveals the Adaptive Role of the Epigenome in Three Deep-Sea Polychaetes.</title>
        <authorList>
            <person name="Perez M."/>
            <person name="Aroh O."/>
            <person name="Sun Y."/>
            <person name="Lan Y."/>
            <person name="Juniper S.K."/>
            <person name="Young C.R."/>
            <person name="Angers B."/>
            <person name="Qian P.Y."/>
        </authorList>
    </citation>
    <scope>NUCLEOTIDE SEQUENCE</scope>
    <source>
        <strain evidence="9">P08H-3</strain>
    </source>
</reference>
<comment type="caution">
    <text evidence="9">The sequence shown here is derived from an EMBL/GenBank/DDBJ whole genome shotgun (WGS) entry which is preliminary data.</text>
</comment>
<evidence type="ECO:0000256" key="4">
    <source>
        <dbReference type="ARBA" id="ARBA00022741"/>
    </source>
</evidence>
<evidence type="ECO:0000256" key="2">
    <source>
        <dbReference type="ARBA" id="ARBA00022553"/>
    </source>
</evidence>
<feature type="transmembrane region" description="Helical" evidence="8">
    <location>
        <begin position="5"/>
        <end position="24"/>
    </location>
</feature>
<keyword evidence="10" id="KW-1185">Reference proteome</keyword>
<evidence type="ECO:0000256" key="8">
    <source>
        <dbReference type="SAM" id="Phobius"/>
    </source>
</evidence>
<keyword evidence="2" id="KW-0597">Phosphoprotein</keyword>